<sequence length="118" mass="13881">MKLQENHLVKAPVFNLDDQSIQVNRTQHKTSIVVTKTWEILAINITEIKQWSEHPKSKPCAQIITRTDNRIPTCNDFDLFWAHNKGVDFLPLNQAIQQVKIMILDQIHYQWLILLPRN</sequence>
<reference evidence="1 2" key="1">
    <citation type="journal article" date="2022" name="Nat. Microbiol.">
        <title>The microbiome of a bacterivorous marine choanoflagellate contains a resource-demanding obligate bacterial associate.</title>
        <authorList>
            <person name="Needham D.M."/>
            <person name="Poirier C."/>
            <person name="Bachy C."/>
            <person name="George E.E."/>
            <person name="Wilken S."/>
            <person name="Yung C.C.M."/>
            <person name="Limardo A.J."/>
            <person name="Morando M."/>
            <person name="Sudek L."/>
            <person name="Malmstrom R.R."/>
            <person name="Keeling P.J."/>
            <person name="Santoro A.E."/>
            <person name="Worden A.Z."/>
        </authorList>
    </citation>
    <scope>NUCLEOTIDE SEQUENCE [LARGE SCALE GENOMIC DNA]</scope>
    <source>
        <strain evidence="1 2">Comchoano-1</strain>
    </source>
</reference>
<protein>
    <submittedName>
        <fullName evidence="1">Uncharacterized protein</fullName>
    </submittedName>
</protein>
<dbReference type="EMBL" id="CP092900">
    <property type="protein sequence ID" value="UTC24224.1"/>
    <property type="molecule type" value="Genomic_DNA"/>
</dbReference>
<dbReference type="Proteomes" id="UP001055955">
    <property type="component" value="Chromosome"/>
</dbReference>
<accession>A0ABY5DIM0</accession>
<keyword evidence="2" id="KW-1185">Reference proteome</keyword>
<dbReference type="RefSeq" id="WP_258568009.1">
    <property type="nucleotide sequence ID" value="NZ_CP092900.1"/>
</dbReference>
<evidence type="ECO:0000313" key="1">
    <source>
        <dbReference type="EMBL" id="UTC24224.1"/>
    </source>
</evidence>
<organism evidence="1 2">
    <name type="scientific">Candidatus Comchoanobacter bicostacola</name>
    <dbReference type="NCBI Taxonomy" id="2919598"/>
    <lineage>
        <taxon>Bacteria</taxon>
        <taxon>Pseudomonadati</taxon>
        <taxon>Pseudomonadota</taxon>
        <taxon>Gammaproteobacteria</taxon>
        <taxon>Candidatus Comchoanobacterales</taxon>
        <taxon>Candidatus Comchoanobacteraceae</taxon>
        <taxon>Candidatus Comchoanobacter</taxon>
    </lineage>
</organism>
<name>A0ABY5DIM0_9GAMM</name>
<evidence type="ECO:0000313" key="2">
    <source>
        <dbReference type="Proteomes" id="UP001055955"/>
    </source>
</evidence>
<gene>
    <name evidence="1" type="ORF">MMH89_03175</name>
</gene>
<proteinExistence type="predicted"/>